<dbReference type="RefSeq" id="WP_205083827.1">
    <property type="nucleotide sequence ID" value="NZ_JAFEUF010000078.1"/>
</dbReference>
<accession>A0ABS2HXQ6</accession>
<name>A0ABS2HXQ6_9ACTN</name>
<sequence length="155" mass="17788">MGRWRDRFTGTRYPDSGVAPLSVAEVRAALLAVNGLGVPFRVRNALPAEKADLVAEWRVPELKIRLKTRMRLLTDTHEVRALDERWEASTPDSLGKRYGRGPAPHIARRWSHEQGPDGRRHKVETFRFDSRDMRNPLRQAALDAGWTWRGVLSRL</sequence>
<organism evidence="1 2">
    <name type="scientific">Streptomyces durocortorensis</name>
    <dbReference type="NCBI Taxonomy" id="2811104"/>
    <lineage>
        <taxon>Bacteria</taxon>
        <taxon>Bacillati</taxon>
        <taxon>Actinomycetota</taxon>
        <taxon>Actinomycetes</taxon>
        <taxon>Kitasatosporales</taxon>
        <taxon>Streptomycetaceae</taxon>
        <taxon>Streptomyces</taxon>
    </lineage>
</organism>
<protein>
    <submittedName>
        <fullName evidence="1">Uncharacterized protein</fullName>
    </submittedName>
</protein>
<proteinExistence type="predicted"/>
<keyword evidence="2" id="KW-1185">Reference proteome</keyword>
<gene>
    <name evidence="1" type="ORF">JS521_16930</name>
</gene>
<reference evidence="1 2" key="1">
    <citation type="submission" date="2021-02" db="EMBL/GenBank/DDBJ databases">
        <title>Genome Streptomyces sp. RHZ10.</title>
        <authorList>
            <person name="Besaury L."/>
        </authorList>
    </citation>
    <scope>NUCLEOTIDE SEQUENCE [LARGE SCALE GENOMIC DNA]</scope>
    <source>
        <strain evidence="1 2">RHZ10</strain>
    </source>
</reference>
<dbReference type="EMBL" id="JAFEUF010000078">
    <property type="protein sequence ID" value="MBM7055517.1"/>
    <property type="molecule type" value="Genomic_DNA"/>
</dbReference>
<dbReference type="Proteomes" id="UP000712045">
    <property type="component" value="Unassembled WGS sequence"/>
</dbReference>
<comment type="caution">
    <text evidence="1">The sequence shown here is derived from an EMBL/GenBank/DDBJ whole genome shotgun (WGS) entry which is preliminary data.</text>
</comment>
<evidence type="ECO:0000313" key="2">
    <source>
        <dbReference type="Proteomes" id="UP000712045"/>
    </source>
</evidence>
<evidence type="ECO:0000313" key="1">
    <source>
        <dbReference type="EMBL" id="MBM7055517.1"/>
    </source>
</evidence>